<dbReference type="EMBL" id="BKCP01005294">
    <property type="protein sequence ID" value="GER37150.1"/>
    <property type="molecule type" value="Genomic_DNA"/>
</dbReference>
<sequence length="207" mass="23117">MKAYGYAGFVCQHFPVEIAALKPHAALTVRYTILRLACTVINALIVGTSVSPVVGDARDEFVDVVSTFRYVEFLVSYFQTFVGAVKALHVLPQESPTSLKKPLGIVYSKKIIKARMVTPKKTFALLDNSLEIILLEQNRRENQSLDENPIRKVTDQVQEAAHISGKENSNRKESQIESKNGAGQNGVRKDINTKHLKDIHSYCMIDN</sequence>
<dbReference type="OrthoDB" id="926727at2759"/>
<reference evidence="3" key="1">
    <citation type="journal article" date="2019" name="Curr. Biol.">
        <title>Genome Sequence of Striga asiatica Provides Insight into the Evolution of Plant Parasitism.</title>
        <authorList>
            <person name="Yoshida S."/>
            <person name="Kim S."/>
            <person name="Wafula E.K."/>
            <person name="Tanskanen J."/>
            <person name="Kim Y.M."/>
            <person name="Honaas L."/>
            <person name="Yang Z."/>
            <person name="Spallek T."/>
            <person name="Conn C.E."/>
            <person name="Ichihashi Y."/>
            <person name="Cheong K."/>
            <person name="Cui S."/>
            <person name="Der J.P."/>
            <person name="Gundlach H."/>
            <person name="Jiao Y."/>
            <person name="Hori C."/>
            <person name="Ishida J.K."/>
            <person name="Kasahara H."/>
            <person name="Kiba T."/>
            <person name="Kim M.S."/>
            <person name="Koo N."/>
            <person name="Laohavisit A."/>
            <person name="Lee Y.H."/>
            <person name="Lumba S."/>
            <person name="McCourt P."/>
            <person name="Mortimer J.C."/>
            <person name="Mutuku J.M."/>
            <person name="Nomura T."/>
            <person name="Sasaki-Sekimoto Y."/>
            <person name="Seto Y."/>
            <person name="Wang Y."/>
            <person name="Wakatake T."/>
            <person name="Sakakibara H."/>
            <person name="Demura T."/>
            <person name="Yamaguchi S."/>
            <person name="Yoneyama K."/>
            <person name="Manabe R.I."/>
            <person name="Nelson D.C."/>
            <person name="Schulman A.H."/>
            <person name="Timko M.P."/>
            <person name="dePamphilis C.W."/>
            <person name="Choi D."/>
            <person name="Shirasu K."/>
        </authorList>
    </citation>
    <scope>NUCLEOTIDE SEQUENCE [LARGE SCALE GENOMIC DNA]</scope>
    <source>
        <strain evidence="3">cv. UVA1</strain>
    </source>
</reference>
<keyword evidence="3" id="KW-1185">Reference proteome</keyword>
<protein>
    <submittedName>
        <fullName evidence="2">Aminoglycoside 2'-N-acetyltransferase</fullName>
    </submittedName>
</protein>
<evidence type="ECO:0000313" key="3">
    <source>
        <dbReference type="Proteomes" id="UP000325081"/>
    </source>
</evidence>
<keyword evidence="2" id="KW-0808">Transferase</keyword>
<evidence type="ECO:0000313" key="2">
    <source>
        <dbReference type="EMBL" id="GER37150.1"/>
    </source>
</evidence>
<name>A0A5A7PWD9_STRAF</name>
<dbReference type="GO" id="GO:0016740">
    <property type="term" value="F:transferase activity"/>
    <property type="evidence" value="ECO:0007669"/>
    <property type="project" value="UniProtKB-KW"/>
</dbReference>
<evidence type="ECO:0000256" key="1">
    <source>
        <dbReference type="SAM" id="MobiDB-lite"/>
    </source>
</evidence>
<dbReference type="AlphaFoldDB" id="A0A5A7PWD9"/>
<organism evidence="2 3">
    <name type="scientific">Striga asiatica</name>
    <name type="common">Asiatic witchweed</name>
    <name type="synonym">Buchnera asiatica</name>
    <dbReference type="NCBI Taxonomy" id="4170"/>
    <lineage>
        <taxon>Eukaryota</taxon>
        <taxon>Viridiplantae</taxon>
        <taxon>Streptophyta</taxon>
        <taxon>Embryophyta</taxon>
        <taxon>Tracheophyta</taxon>
        <taxon>Spermatophyta</taxon>
        <taxon>Magnoliopsida</taxon>
        <taxon>eudicotyledons</taxon>
        <taxon>Gunneridae</taxon>
        <taxon>Pentapetalae</taxon>
        <taxon>asterids</taxon>
        <taxon>lamiids</taxon>
        <taxon>Lamiales</taxon>
        <taxon>Orobanchaceae</taxon>
        <taxon>Buchnereae</taxon>
        <taxon>Striga</taxon>
    </lineage>
</organism>
<feature type="region of interest" description="Disordered" evidence="1">
    <location>
        <begin position="160"/>
        <end position="191"/>
    </location>
</feature>
<proteinExistence type="predicted"/>
<gene>
    <name evidence="2" type="ORF">STAS_13542</name>
</gene>
<comment type="caution">
    <text evidence="2">The sequence shown here is derived from an EMBL/GenBank/DDBJ whole genome shotgun (WGS) entry which is preliminary data.</text>
</comment>
<dbReference type="Proteomes" id="UP000325081">
    <property type="component" value="Unassembled WGS sequence"/>
</dbReference>
<accession>A0A5A7PWD9</accession>
<feature type="compositionally biased region" description="Basic and acidic residues" evidence="1">
    <location>
        <begin position="164"/>
        <end position="176"/>
    </location>
</feature>